<reference evidence="7" key="1">
    <citation type="submission" date="2017-02" db="EMBL/GenBank/DDBJ databases">
        <title>Delineation of Paenibacillus larvae strains originating from foulbrood outbreaks.</title>
        <authorList>
            <person name="Beims H."/>
            <person name="Bunk B."/>
            <person name="Sproeer C."/>
            <person name="Mohr K.I."/>
            <person name="Pradella S."/>
            <person name="Guenther G."/>
            <person name="Rohde M."/>
            <person name="von der Ohe W."/>
            <person name="Steinert M."/>
        </authorList>
    </citation>
    <scope>NUCLEOTIDE SEQUENCE [LARGE SCALE GENOMIC DNA]</scope>
    <source>
        <strain evidence="7">Eric_III</strain>
    </source>
</reference>
<dbReference type="InterPro" id="IPR012770">
    <property type="entry name" value="TreR"/>
</dbReference>
<dbReference type="InterPro" id="IPR028978">
    <property type="entry name" value="Chorismate_lyase_/UTRA_dom_sf"/>
</dbReference>
<evidence type="ECO:0000256" key="1">
    <source>
        <dbReference type="ARBA" id="ARBA00023015"/>
    </source>
</evidence>
<protein>
    <recommendedName>
        <fullName evidence="4">Trehalose operon repressor</fullName>
    </recommendedName>
</protein>
<dbReference type="SMART" id="SM00345">
    <property type="entry name" value="HTH_GNTR"/>
    <property type="match status" value="1"/>
</dbReference>
<dbReference type="STRING" id="147375.BXP28_05790"/>
<dbReference type="PANTHER" id="PTHR44846:SF12">
    <property type="entry name" value="HTH-TYPE TRANSCRIPTIONAL REGULATOR TRER"/>
    <property type="match status" value="1"/>
</dbReference>
<dbReference type="SUPFAM" id="SSF46785">
    <property type="entry name" value="Winged helix' DNA-binding domain"/>
    <property type="match status" value="1"/>
</dbReference>
<evidence type="ECO:0000259" key="5">
    <source>
        <dbReference type="PROSITE" id="PS50949"/>
    </source>
</evidence>
<dbReference type="GeneID" id="64219013"/>
<dbReference type="RefSeq" id="WP_023484215.1">
    <property type="nucleotide sequence ID" value="NZ_CP019651.1"/>
</dbReference>
<dbReference type="InterPro" id="IPR000524">
    <property type="entry name" value="Tscrpt_reg_HTH_GntR"/>
</dbReference>
<dbReference type="Gene3D" id="3.40.1410.10">
    <property type="entry name" value="Chorismate lyase-like"/>
    <property type="match status" value="1"/>
</dbReference>
<dbReference type="Gene3D" id="1.10.10.10">
    <property type="entry name" value="Winged helix-like DNA-binding domain superfamily/Winged helix DNA-binding domain"/>
    <property type="match status" value="1"/>
</dbReference>
<dbReference type="PANTHER" id="PTHR44846">
    <property type="entry name" value="MANNOSYL-D-GLYCERATE TRANSPORT/METABOLISM SYSTEM REPRESSOR MNGR-RELATED"/>
    <property type="match status" value="1"/>
</dbReference>
<dbReference type="Proteomes" id="UP000239833">
    <property type="component" value="Chromosome"/>
</dbReference>
<dbReference type="NCBIfam" id="TIGR02404">
    <property type="entry name" value="trehalos_R_Bsub"/>
    <property type="match status" value="1"/>
</dbReference>
<dbReference type="AlphaFoldDB" id="A0A2L1TN82"/>
<keyword evidence="1" id="KW-0805">Transcription regulation</keyword>
<evidence type="ECO:0000256" key="3">
    <source>
        <dbReference type="ARBA" id="ARBA00023163"/>
    </source>
</evidence>
<dbReference type="GO" id="GO:0003677">
    <property type="term" value="F:DNA binding"/>
    <property type="evidence" value="ECO:0007669"/>
    <property type="project" value="UniProtKB-UniRule"/>
</dbReference>
<dbReference type="GO" id="GO:0003700">
    <property type="term" value="F:DNA-binding transcription factor activity"/>
    <property type="evidence" value="ECO:0007669"/>
    <property type="project" value="UniProtKB-UniRule"/>
</dbReference>
<keyword evidence="3" id="KW-0804">Transcription</keyword>
<sequence>MKQQINKRYMAIYEDIKEKILSGEFGPGHKLPSEHEFCSIYKTSRGTIRSALDLLVEEGMVNRHPGKGVYVLERNAITFSFGGLVSFKEASENNGQSFVTLVPFFTEMIITQELHDKTRLPLGEEVYCLHRIRELDGERIIFDINYFLKEKLTGLTEDIAKDSIYEYMEQQLGLKIGFSQRIIQVEPVTVKDREYLDMESYGFVAVVKNFVHLSDGTLFEYTESRHHPERFIFTDFARRR</sequence>
<dbReference type="InterPro" id="IPR011663">
    <property type="entry name" value="UTRA"/>
</dbReference>
<dbReference type="Pfam" id="PF00392">
    <property type="entry name" value="GntR"/>
    <property type="match status" value="1"/>
</dbReference>
<dbReference type="SUPFAM" id="SSF64288">
    <property type="entry name" value="Chorismate lyase-like"/>
    <property type="match status" value="1"/>
</dbReference>
<evidence type="ECO:0000313" key="7">
    <source>
        <dbReference type="Proteomes" id="UP000239833"/>
    </source>
</evidence>
<proteinExistence type="predicted"/>
<dbReference type="InterPro" id="IPR036390">
    <property type="entry name" value="WH_DNA-bd_sf"/>
</dbReference>
<dbReference type="InterPro" id="IPR050679">
    <property type="entry name" value="Bact_HTH_transcr_reg"/>
</dbReference>
<evidence type="ECO:0000256" key="2">
    <source>
        <dbReference type="ARBA" id="ARBA00023125"/>
    </source>
</evidence>
<dbReference type="EMBL" id="CP019655">
    <property type="protein sequence ID" value="AVF26467.1"/>
    <property type="molecule type" value="Genomic_DNA"/>
</dbReference>
<organism evidence="6 7">
    <name type="scientific">Paenibacillus larvae subsp. larvae</name>
    <dbReference type="NCBI Taxonomy" id="147375"/>
    <lineage>
        <taxon>Bacteria</taxon>
        <taxon>Bacillati</taxon>
        <taxon>Bacillota</taxon>
        <taxon>Bacilli</taxon>
        <taxon>Bacillales</taxon>
        <taxon>Paenibacillaceae</taxon>
        <taxon>Paenibacillus</taxon>
    </lineage>
</organism>
<feature type="domain" description="HTH gntR-type" evidence="5">
    <location>
        <begin position="6"/>
        <end position="74"/>
    </location>
</feature>
<dbReference type="GO" id="GO:0045892">
    <property type="term" value="P:negative regulation of DNA-templated transcription"/>
    <property type="evidence" value="ECO:0007669"/>
    <property type="project" value="TreeGrafter"/>
</dbReference>
<dbReference type="PRINTS" id="PR00035">
    <property type="entry name" value="HTHGNTR"/>
</dbReference>
<name>A0A2L1TN82_9BACL</name>
<accession>A0A2L1TN82</accession>
<gene>
    <name evidence="6" type="primary">treR_1</name>
    <name evidence="6" type="ORF">ERICIII_02307</name>
</gene>
<keyword evidence="2" id="KW-0238">DNA-binding</keyword>
<evidence type="ECO:0000313" key="6">
    <source>
        <dbReference type="EMBL" id="AVF26467.1"/>
    </source>
</evidence>
<evidence type="ECO:0000256" key="4">
    <source>
        <dbReference type="NCBIfam" id="TIGR02404"/>
    </source>
</evidence>
<dbReference type="Pfam" id="PF07702">
    <property type="entry name" value="UTRA"/>
    <property type="match status" value="1"/>
</dbReference>
<dbReference type="SMART" id="SM00866">
    <property type="entry name" value="UTRA"/>
    <property type="match status" value="1"/>
</dbReference>
<dbReference type="PROSITE" id="PS50949">
    <property type="entry name" value="HTH_GNTR"/>
    <property type="match status" value="1"/>
</dbReference>
<dbReference type="CDD" id="cd07377">
    <property type="entry name" value="WHTH_GntR"/>
    <property type="match status" value="1"/>
</dbReference>
<dbReference type="InterPro" id="IPR036388">
    <property type="entry name" value="WH-like_DNA-bd_sf"/>
</dbReference>